<dbReference type="Gene3D" id="3.40.50.10180">
    <property type="entry name" value="Glycerate kinase, MOFRL-like N-terminal domain"/>
    <property type="match status" value="1"/>
</dbReference>
<gene>
    <name evidence="3" type="ORF">AVJ23_07520</name>
</gene>
<dbReference type="InterPro" id="IPR038614">
    <property type="entry name" value="GK_N_sf"/>
</dbReference>
<evidence type="ECO:0000259" key="1">
    <source>
        <dbReference type="Pfam" id="PF05161"/>
    </source>
</evidence>
<dbReference type="Pfam" id="PF13660">
    <property type="entry name" value="DUF4147"/>
    <property type="match status" value="1"/>
</dbReference>
<name>A0A0W7WLX9_9RHOB</name>
<dbReference type="PANTHER" id="PTHR12227:SF0">
    <property type="entry name" value="GLYCERATE KINASE"/>
    <property type="match status" value="1"/>
</dbReference>
<dbReference type="InterPro" id="IPR025286">
    <property type="entry name" value="MOFRL_assoc_dom"/>
</dbReference>
<keyword evidence="4" id="KW-1185">Reference proteome</keyword>
<feature type="domain" description="MOFRL-associated" evidence="2">
    <location>
        <begin position="7"/>
        <end position="226"/>
    </location>
</feature>
<sequence length="422" mass="43276">MDDRAFLTELFDAAVAAADPMRALAGALPEKPAGRTVVVALGKGAAQMAAAFETLWDAPVEGVVVTRYGYATDCRHLPVLEASHPVPDAAGEKAAAAVMQAVSGLGPDDLVVALVCGGGSALLPAPPEGMTLKDEQALNRALLASGAPIGVMNAIRKHVSRIKGGRLAAAAHPARVVSLVVSDVPGDDPAQVASGPTVPDSVGRDQVLAMIRNRNIKLPENIMAHISSDASTAPDPRDEVYVRNEVRVVASARLSLEAAAKVAEAHGIAAPILSDAIEGEAHVVGQVHGAIAREIARHDRPFARPVVVLSGGETSVTLTDTPGRGGRNTAFLMGLAGEIEGLSGVTVLAADTDGIDGTEPNAGAFVDGGSFARMREAGLDPADVIQRQDPWGAFDAVGDIFAPGPTGTNVNDFRAMLIKAQS</sequence>
<dbReference type="Pfam" id="PF05161">
    <property type="entry name" value="MOFRL"/>
    <property type="match status" value="1"/>
</dbReference>
<evidence type="ECO:0000259" key="2">
    <source>
        <dbReference type="Pfam" id="PF13660"/>
    </source>
</evidence>
<dbReference type="Gene3D" id="3.40.1480.10">
    <property type="entry name" value="MOFRL domain"/>
    <property type="match status" value="1"/>
</dbReference>
<organism evidence="3 4">
    <name type="scientific">Pseudoponticoccus marisrubri</name>
    <dbReference type="NCBI Taxonomy" id="1685382"/>
    <lineage>
        <taxon>Bacteria</taxon>
        <taxon>Pseudomonadati</taxon>
        <taxon>Pseudomonadota</taxon>
        <taxon>Alphaproteobacteria</taxon>
        <taxon>Rhodobacterales</taxon>
        <taxon>Roseobacteraceae</taxon>
        <taxon>Pseudoponticoccus</taxon>
    </lineage>
</organism>
<dbReference type="OrthoDB" id="9766552at2"/>
<dbReference type="GO" id="GO:0008887">
    <property type="term" value="F:glycerate kinase activity"/>
    <property type="evidence" value="ECO:0007669"/>
    <property type="project" value="InterPro"/>
</dbReference>
<proteinExistence type="predicted"/>
<protein>
    <submittedName>
        <fullName evidence="3">Hydroxypyruvate reductase</fullName>
    </submittedName>
</protein>
<evidence type="ECO:0000313" key="4">
    <source>
        <dbReference type="Proteomes" id="UP000054396"/>
    </source>
</evidence>
<dbReference type="InterPro" id="IPR037035">
    <property type="entry name" value="GK-like_C_sf"/>
</dbReference>
<dbReference type="InterPro" id="IPR039760">
    <property type="entry name" value="MOFRL_protein"/>
</dbReference>
<dbReference type="GO" id="GO:0005737">
    <property type="term" value="C:cytoplasm"/>
    <property type="evidence" value="ECO:0007669"/>
    <property type="project" value="TreeGrafter"/>
</dbReference>
<dbReference type="AlphaFoldDB" id="A0A0W7WLX9"/>
<dbReference type="InterPro" id="IPR007835">
    <property type="entry name" value="MOFRL"/>
</dbReference>
<dbReference type="Proteomes" id="UP000054396">
    <property type="component" value="Unassembled WGS sequence"/>
</dbReference>
<dbReference type="SUPFAM" id="SSF82544">
    <property type="entry name" value="GckA/TtuD-like"/>
    <property type="match status" value="1"/>
</dbReference>
<accession>A0A0W7WLX9</accession>
<keyword evidence="3" id="KW-0670">Pyruvate</keyword>
<reference evidence="3 4" key="1">
    <citation type="submission" date="2015-12" db="EMBL/GenBank/DDBJ databases">
        <authorList>
            <person name="Shamseldin A."/>
            <person name="Moawad H."/>
            <person name="Abd El-Rahim W.M."/>
            <person name="Sadowsky M.J."/>
        </authorList>
    </citation>
    <scope>NUCLEOTIDE SEQUENCE [LARGE SCALE GENOMIC DNA]</scope>
    <source>
        <strain evidence="3 4">SJ5A-1</strain>
    </source>
</reference>
<dbReference type="PANTHER" id="PTHR12227">
    <property type="entry name" value="GLYCERATE KINASE"/>
    <property type="match status" value="1"/>
</dbReference>
<feature type="domain" description="MOFRL" evidence="1">
    <location>
        <begin position="306"/>
        <end position="412"/>
    </location>
</feature>
<dbReference type="EMBL" id="LPXO01000003">
    <property type="protein sequence ID" value="KUF11596.1"/>
    <property type="molecule type" value="Genomic_DNA"/>
</dbReference>
<comment type="caution">
    <text evidence="3">The sequence shown here is derived from an EMBL/GenBank/DDBJ whole genome shotgun (WGS) entry which is preliminary data.</text>
</comment>
<dbReference type="STRING" id="1685382.AVJ23_07520"/>
<evidence type="ECO:0000313" key="3">
    <source>
        <dbReference type="EMBL" id="KUF11596.1"/>
    </source>
</evidence>
<dbReference type="RefSeq" id="WP_058861542.1">
    <property type="nucleotide sequence ID" value="NZ_LPXO01000003.1"/>
</dbReference>